<feature type="transmembrane region" description="Helical" evidence="3">
    <location>
        <begin position="136"/>
        <end position="152"/>
    </location>
</feature>
<feature type="transmembrane region" description="Helical" evidence="3">
    <location>
        <begin position="290"/>
        <end position="308"/>
    </location>
</feature>
<keyword evidence="3" id="KW-0812">Transmembrane</keyword>
<evidence type="ECO:0000313" key="5">
    <source>
        <dbReference type="Proteomes" id="UP001501508"/>
    </source>
</evidence>
<evidence type="ECO:0000313" key="4">
    <source>
        <dbReference type="EMBL" id="GAA4431546.1"/>
    </source>
</evidence>
<dbReference type="InterPro" id="IPR019286">
    <property type="entry name" value="DUF2339_TM"/>
</dbReference>
<keyword evidence="5" id="KW-1185">Reference proteome</keyword>
<feature type="transmembrane region" description="Helical" evidence="3">
    <location>
        <begin position="159"/>
        <end position="179"/>
    </location>
</feature>
<dbReference type="PANTHER" id="PTHR38434">
    <property type="entry name" value="BLL2549 PROTEIN"/>
    <property type="match status" value="1"/>
</dbReference>
<feature type="transmembrane region" description="Helical" evidence="3">
    <location>
        <begin position="260"/>
        <end position="278"/>
    </location>
</feature>
<feature type="transmembrane region" description="Helical" evidence="3">
    <location>
        <begin position="212"/>
        <end position="229"/>
    </location>
</feature>
<reference evidence="5" key="1">
    <citation type="journal article" date="2019" name="Int. J. Syst. Evol. Microbiol.">
        <title>The Global Catalogue of Microorganisms (GCM) 10K type strain sequencing project: providing services to taxonomists for standard genome sequencing and annotation.</title>
        <authorList>
            <consortium name="The Broad Institute Genomics Platform"/>
            <consortium name="The Broad Institute Genome Sequencing Center for Infectious Disease"/>
            <person name="Wu L."/>
            <person name="Ma J."/>
        </authorList>
    </citation>
    <scope>NUCLEOTIDE SEQUENCE [LARGE SCALE GENOMIC DNA]</scope>
    <source>
        <strain evidence="5">JCM 31920</strain>
    </source>
</reference>
<evidence type="ECO:0000256" key="2">
    <source>
        <dbReference type="SAM" id="MobiDB-lite"/>
    </source>
</evidence>
<dbReference type="PANTHER" id="PTHR38434:SF1">
    <property type="entry name" value="BLL2549 PROTEIN"/>
    <property type="match status" value="1"/>
</dbReference>
<evidence type="ECO:0000256" key="1">
    <source>
        <dbReference type="SAM" id="Coils"/>
    </source>
</evidence>
<dbReference type="Pfam" id="PF10101">
    <property type="entry name" value="DUF2339"/>
    <property type="match status" value="1"/>
</dbReference>
<feature type="transmembrane region" description="Helical" evidence="3">
    <location>
        <begin position="502"/>
        <end position="522"/>
    </location>
</feature>
<feature type="transmembrane region" description="Helical" evidence="3">
    <location>
        <begin position="635"/>
        <end position="652"/>
    </location>
</feature>
<name>A0ABP8LKQ4_9BACT</name>
<feature type="transmembrane region" description="Helical" evidence="3">
    <location>
        <begin position="664"/>
        <end position="685"/>
    </location>
</feature>
<sequence>MDENQEQVDRLQQRLEALTRQQNEFAKEISQLRRDLYELKSGSTPVRPPVPGGLFDTPASKSAPAASPVPGTGSPRKGVPRPSFFKKKPGLRSNFERFIGENLINKIGILITVIGVGVGAKYAIDNQLISPLTRIILGYVVGAGLLGFAIRLKQKYENYSAVLLSGAMAIFYFITFAAYDLYGLIPQEAAFGLMVVFTLFTVVAALNYQKQVIAVFGLVGAYAVPFLLGDNNGSATFLFSYMVIINVGILAVSLKKYWKLLYFSSFAFTWLIYLVWYWTDYRTTRDFSLALSIASIFFLLFYLAFLGYKLIRKENFEKRDIVLLLANSFIFYGIGYALVEQLESGNQVLGLYTLAHAIVHFLVSLVIFKQKLADKNLFFFVTGLVLVFLTVAAPVQLDGNWVTLLWIGLATLVFWLGRTKEIPFYEKLAYPLIVLALGSLADDWSSAPYHYYNGHPETRLKPLFNINFLTSALFAAALGWINYLHRDTRYQPSFSGKKMATALVDIFLPASFLLTLFFTFQVEIATYWNQLYADSAVTVRASDGTLSSPAHDEDLRRFESVWQICYCLLFLSLLAFINLTRINSRWLGMVNLALLVVAILSFLTDGLYELSVLRSSYLAPDDTYEKGMSYLSLRYISYVFAGLALAAAYRYFKSPLMPGRLKTLPFELLLHVSVLWIASSELIHWMEMARSTQSDKLGLSILWGVYALLLISLGIYQKKKYLRIGAIALFGVTLVKLFFYDISHLDTIAKTIVLVSLGILLLVISFLYNKYKHLIADETES</sequence>
<feature type="transmembrane region" description="Helical" evidence="3">
    <location>
        <begin position="235"/>
        <end position="253"/>
    </location>
</feature>
<feature type="transmembrane region" description="Helical" evidence="3">
    <location>
        <begin position="351"/>
        <end position="368"/>
    </location>
</feature>
<keyword evidence="3" id="KW-1133">Transmembrane helix</keyword>
<feature type="transmembrane region" description="Helical" evidence="3">
    <location>
        <begin position="320"/>
        <end position="339"/>
    </location>
</feature>
<accession>A0ABP8LKQ4</accession>
<protein>
    <submittedName>
        <fullName evidence="4">DUF2339 domain-containing protein</fullName>
    </submittedName>
</protein>
<feature type="coiled-coil region" evidence="1">
    <location>
        <begin position="1"/>
        <end position="35"/>
    </location>
</feature>
<dbReference type="Proteomes" id="UP001501508">
    <property type="component" value="Unassembled WGS sequence"/>
</dbReference>
<feature type="transmembrane region" description="Helical" evidence="3">
    <location>
        <begin position="401"/>
        <end position="417"/>
    </location>
</feature>
<feature type="transmembrane region" description="Helical" evidence="3">
    <location>
        <begin position="561"/>
        <end position="579"/>
    </location>
</feature>
<feature type="transmembrane region" description="Helical" evidence="3">
    <location>
        <begin position="586"/>
        <end position="604"/>
    </location>
</feature>
<feature type="transmembrane region" description="Helical" evidence="3">
    <location>
        <begin position="185"/>
        <end position="205"/>
    </location>
</feature>
<gene>
    <name evidence="4" type="ORF">GCM10023091_02400</name>
</gene>
<feature type="transmembrane region" description="Helical" evidence="3">
    <location>
        <begin position="721"/>
        <end position="742"/>
    </location>
</feature>
<proteinExistence type="predicted"/>
<dbReference type="EMBL" id="BAABEY010000001">
    <property type="protein sequence ID" value="GAA4431546.1"/>
    <property type="molecule type" value="Genomic_DNA"/>
</dbReference>
<evidence type="ECO:0000256" key="3">
    <source>
        <dbReference type="SAM" id="Phobius"/>
    </source>
</evidence>
<feature type="compositionally biased region" description="Low complexity" evidence="2">
    <location>
        <begin position="58"/>
        <end position="70"/>
    </location>
</feature>
<organism evidence="4 5">
    <name type="scientific">Ravibacter arvi</name>
    <dbReference type="NCBI Taxonomy" id="2051041"/>
    <lineage>
        <taxon>Bacteria</taxon>
        <taxon>Pseudomonadati</taxon>
        <taxon>Bacteroidota</taxon>
        <taxon>Cytophagia</taxon>
        <taxon>Cytophagales</taxon>
        <taxon>Spirosomataceae</taxon>
        <taxon>Ravibacter</taxon>
    </lineage>
</organism>
<dbReference type="RefSeq" id="WP_345026164.1">
    <property type="nucleotide sequence ID" value="NZ_BAABEY010000001.1"/>
</dbReference>
<keyword evidence="1" id="KW-0175">Coiled coil</keyword>
<feature type="transmembrane region" description="Helical" evidence="3">
    <location>
        <begin position="377"/>
        <end position="395"/>
    </location>
</feature>
<comment type="caution">
    <text evidence="4">The sequence shown here is derived from an EMBL/GenBank/DDBJ whole genome shotgun (WGS) entry which is preliminary data.</text>
</comment>
<feature type="transmembrane region" description="Helical" evidence="3">
    <location>
        <begin position="697"/>
        <end position="716"/>
    </location>
</feature>
<keyword evidence="3" id="KW-0472">Membrane</keyword>
<feature type="region of interest" description="Disordered" evidence="2">
    <location>
        <begin position="40"/>
        <end position="84"/>
    </location>
</feature>
<feature type="transmembrane region" description="Helical" evidence="3">
    <location>
        <begin position="429"/>
        <end position="451"/>
    </location>
</feature>
<feature type="transmembrane region" description="Helical" evidence="3">
    <location>
        <begin position="103"/>
        <end position="124"/>
    </location>
</feature>
<feature type="transmembrane region" description="Helical" evidence="3">
    <location>
        <begin position="748"/>
        <end position="768"/>
    </location>
</feature>
<feature type="transmembrane region" description="Helical" evidence="3">
    <location>
        <begin position="463"/>
        <end position="481"/>
    </location>
</feature>